<gene>
    <name evidence="12" type="primary">rdgB</name>
    <name evidence="12" type="ORF">DDZ18_01960</name>
</gene>
<dbReference type="Gene3D" id="3.90.950.10">
    <property type="match status" value="1"/>
</dbReference>
<keyword evidence="6 10" id="KW-0460">Magnesium</keyword>
<dbReference type="InterPro" id="IPR002637">
    <property type="entry name" value="RdgB/HAM1"/>
</dbReference>
<keyword evidence="13" id="KW-1185">Reference proteome</keyword>
<dbReference type="GO" id="GO:0036222">
    <property type="term" value="F:XTP diphosphatase activity"/>
    <property type="evidence" value="ECO:0007669"/>
    <property type="project" value="UniProtKB-UniRule"/>
</dbReference>
<dbReference type="InterPro" id="IPR029001">
    <property type="entry name" value="ITPase-like_fam"/>
</dbReference>
<protein>
    <recommendedName>
        <fullName evidence="10">dITP/XTP pyrophosphatase</fullName>
        <ecNumber evidence="10">3.6.1.66</ecNumber>
    </recommendedName>
    <alternativeName>
        <fullName evidence="10">Non-canonical purine NTP pyrophosphatase</fullName>
    </alternativeName>
    <alternativeName>
        <fullName evidence="10">Non-standard purine NTP pyrophosphatase</fullName>
    </alternativeName>
    <alternativeName>
        <fullName evidence="10">Nucleoside-triphosphate diphosphatase</fullName>
    </alternativeName>
    <alternativeName>
        <fullName evidence="10">Nucleoside-triphosphate pyrophosphatase</fullName>
        <shortName evidence="10">NTPase</shortName>
    </alternativeName>
</protein>
<comment type="cofactor">
    <cofactor evidence="10">
        <name>Mg(2+)</name>
        <dbReference type="ChEBI" id="CHEBI:18420"/>
    </cofactor>
    <text evidence="10">Binds 1 Mg(2+) ion per subunit.</text>
</comment>
<dbReference type="AlphaFoldDB" id="A0A2U2BWJ9"/>
<dbReference type="FunFam" id="3.90.950.10:FF:000001">
    <property type="entry name" value="dITP/XTP pyrophosphatase"/>
    <property type="match status" value="1"/>
</dbReference>
<sequence>MDGPTLTDPFSTAPRWVIASHNEGKIKEIGDLIAPYGLAAEGAAAIGLEEPEETETSFTGNALLKARAAAKASGRPALADDSGLEVAALDGAPGVYSARWAGEPRDFRRAMERVEAELAASGSDDRSARFVCALALAAPDGEERVYEGTVEGELVWPPRGDRGFGYDPIFQPRGEAITFGEMEPAAKHAMSHRADAFRKLVKDVFGA</sequence>
<accession>A0A2U2BWJ9</accession>
<dbReference type="GO" id="GO:0017111">
    <property type="term" value="F:ribonucleoside triphosphate phosphatase activity"/>
    <property type="evidence" value="ECO:0007669"/>
    <property type="project" value="InterPro"/>
</dbReference>
<keyword evidence="5 10" id="KW-0378">Hydrolase</keyword>
<dbReference type="EMBL" id="QEXV01000001">
    <property type="protein sequence ID" value="PWE18395.1"/>
    <property type="molecule type" value="Genomic_DNA"/>
</dbReference>
<comment type="function">
    <text evidence="10">Pyrophosphatase that catalyzes the hydrolysis of nucleoside triphosphates to their monophosphate derivatives, with a high preference for the non-canonical purine nucleotides XTP (xanthosine triphosphate), dITP (deoxyinosine triphosphate) and ITP. Seems to function as a house-cleaning enzyme that removes non-canonical purine nucleotides from the nucleotide pool, thus preventing their incorporation into DNA/RNA and avoiding chromosomal lesions.</text>
</comment>
<evidence type="ECO:0000256" key="2">
    <source>
        <dbReference type="ARBA" id="ARBA00011738"/>
    </source>
</evidence>
<keyword evidence="3 10" id="KW-0479">Metal-binding</keyword>
<comment type="subunit">
    <text evidence="2 10">Homodimer.</text>
</comment>
<name>A0A2U2BWJ9_9PROT</name>
<feature type="binding site" evidence="10">
    <location>
        <begin position="192"/>
        <end position="193"/>
    </location>
    <ligand>
        <name>substrate</name>
    </ligand>
</feature>
<feature type="binding site" evidence="10">
    <location>
        <position position="82"/>
    </location>
    <ligand>
        <name>substrate</name>
    </ligand>
</feature>
<dbReference type="OrthoDB" id="9807456at2"/>
<evidence type="ECO:0000256" key="9">
    <source>
        <dbReference type="ARBA" id="ARBA00052017"/>
    </source>
</evidence>
<feature type="binding site" evidence="10">
    <location>
        <begin position="20"/>
        <end position="25"/>
    </location>
    <ligand>
        <name>substrate</name>
    </ligand>
</feature>
<evidence type="ECO:0000256" key="1">
    <source>
        <dbReference type="ARBA" id="ARBA00008023"/>
    </source>
</evidence>
<evidence type="ECO:0000313" key="13">
    <source>
        <dbReference type="Proteomes" id="UP000245168"/>
    </source>
</evidence>
<dbReference type="HAMAP" id="MF_01405">
    <property type="entry name" value="Non_canon_purine_NTPase"/>
    <property type="match status" value="1"/>
</dbReference>
<dbReference type="PANTHER" id="PTHR11067:SF9">
    <property type="entry name" value="INOSINE TRIPHOSPHATE PYROPHOSPHATASE"/>
    <property type="match status" value="1"/>
</dbReference>
<keyword evidence="7 10" id="KW-0546">Nucleotide metabolism</keyword>
<dbReference type="GO" id="GO:0009146">
    <property type="term" value="P:purine nucleoside triphosphate catabolic process"/>
    <property type="evidence" value="ECO:0007669"/>
    <property type="project" value="UniProtKB-UniRule"/>
</dbReference>
<dbReference type="RefSeq" id="WP_109251670.1">
    <property type="nucleotide sequence ID" value="NZ_QEXV01000001.1"/>
</dbReference>
<evidence type="ECO:0000256" key="11">
    <source>
        <dbReference type="RuleBase" id="RU003781"/>
    </source>
</evidence>
<feature type="active site" description="Proton acceptor" evidence="10">
    <location>
        <position position="81"/>
    </location>
</feature>
<dbReference type="GO" id="GO:0036220">
    <property type="term" value="F:ITP diphosphatase activity"/>
    <property type="evidence" value="ECO:0007669"/>
    <property type="project" value="UniProtKB-UniRule"/>
</dbReference>
<dbReference type="Pfam" id="PF01725">
    <property type="entry name" value="Ham1p_like"/>
    <property type="match status" value="1"/>
</dbReference>
<dbReference type="EC" id="3.6.1.66" evidence="10"/>
<evidence type="ECO:0000256" key="6">
    <source>
        <dbReference type="ARBA" id="ARBA00022842"/>
    </source>
</evidence>
<feature type="binding site" evidence="10">
    <location>
        <position position="187"/>
    </location>
    <ligand>
        <name>substrate</name>
    </ligand>
</feature>
<evidence type="ECO:0000256" key="5">
    <source>
        <dbReference type="ARBA" id="ARBA00022801"/>
    </source>
</evidence>
<organism evidence="12 13">
    <name type="scientific">Marinicauda salina</name>
    <dbReference type="NCBI Taxonomy" id="2135793"/>
    <lineage>
        <taxon>Bacteria</taxon>
        <taxon>Pseudomonadati</taxon>
        <taxon>Pseudomonadota</taxon>
        <taxon>Alphaproteobacteria</taxon>
        <taxon>Maricaulales</taxon>
        <taxon>Maricaulaceae</taxon>
        <taxon>Marinicauda</taxon>
    </lineage>
</organism>
<evidence type="ECO:0000313" key="12">
    <source>
        <dbReference type="EMBL" id="PWE18395.1"/>
    </source>
</evidence>
<evidence type="ECO:0000256" key="7">
    <source>
        <dbReference type="ARBA" id="ARBA00023080"/>
    </source>
</evidence>
<feature type="binding site" evidence="10">
    <location>
        <position position="81"/>
    </location>
    <ligand>
        <name>Mg(2+)</name>
        <dbReference type="ChEBI" id="CHEBI:18420"/>
    </ligand>
</feature>
<dbReference type="CDD" id="cd00515">
    <property type="entry name" value="HAM1"/>
    <property type="match status" value="1"/>
</dbReference>
<feature type="binding site" evidence="10">
    <location>
        <begin position="164"/>
        <end position="167"/>
    </location>
    <ligand>
        <name>substrate</name>
    </ligand>
</feature>
<feature type="binding site" evidence="10">
    <location>
        <position position="52"/>
    </location>
    <ligand>
        <name>Mg(2+)</name>
        <dbReference type="ChEBI" id="CHEBI:18420"/>
    </ligand>
</feature>
<comment type="catalytic activity">
    <reaction evidence="8 10">
        <text>dITP + H2O = dIMP + diphosphate + H(+)</text>
        <dbReference type="Rhea" id="RHEA:28342"/>
        <dbReference type="ChEBI" id="CHEBI:15377"/>
        <dbReference type="ChEBI" id="CHEBI:15378"/>
        <dbReference type="ChEBI" id="CHEBI:33019"/>
        <dbReference type="ChEBI" id="CHEBI:61194"/>
        <dbReference type="ChEBI" id="CHEBI:61382"/>
        <dbReference type="EC" id="3.6.1.66"/>
    </reaction>
</comment>
<dbReference type="PANTHER" id="PTHR11067">
    <property type="entry name" value="INOSINE TRIPHOSPHATE PYROPHOSPHATASE/HAM1 PROTEIN"/>
    <property type="match status" value="1"/>
</dbReference>
<dbReference type="GO" id="GO:0005829">
    <property type="term" value="C:cytosol"/>
    <property type="evidence" value="ECO:0007669"/>
    <property type="project" value="TreeGrafter"/>
</dbReference>
<evidence type="ECO:0000256" key="10">
    <source>
        <dbReference type="HAMAP-Rule" id="MF_01405"/>
    </source>
</evidence>
<evidence type="ECO:0000256" key="3">
    <source>
        <dbReference type="ARBA" id="ARBA00022723"/>
    </source>
</evidence>
<dbReference type="Proteomes" id="UP000245168">
    <property type="component" value="Unassembled WGS sequence"/>
</dbReference>
<comment type="similarity">
    <text evidence="1 10 11">Belongs to the HAM1 NTPase family.</text>
</comment>
<evidence type="ECO:0000256" key="4">
    <source>
        <dbReference type="ARBA" id="ARBA00022741"/>
    </source>
</evidence>
<dbReference type="GO" id="GO:0046872">
    <property type="term" value="F:metal ion binding"/>
    <property type="evidence" value="ECO:0007669"/>
    <property type="project" value="UniProtKB-KW"/>
</dbReference>
<comment type="catalytic activity">
    <reaction evidence="9 10">
        <text>XTP + H2O = XMP + diphosphate + H(+)</text>
        <dbReference type="Rhea" id="RHEA:28610"/>
        <dbReference type="ChEBI" id="CHEBI:15377"/>
        <dbReference type="ChEBI" id="CHEBI:15378"/>
        <dbReference type="ChEBI" id="CHEBI:33019"/>
        <dbReference type="ChEBI" id="CHEBI:57464"/>
        <dbReference type="ChEBI" id="CHEBI:61314"/>
        <dbReference type="EC" id="3.6.1.66"/>
    </reaction>
</comment>
<dbReference type="GO" id="GO:0035870">
    <property type="term" value="F:dITP diphosphatase activity"/>
    <property type="evidence" value="ECO:0007669"/>
    <property type="project" value="UniProtKB-UniRule"/>
</dbReference>
<dbReference type="SUPFAM" id="SSF52972">
    <property type="entry name" value="ITPase-like"/>
    <property type="match status" value="1"/>
</dbReference>
<dbReference type="InterPro" id="IPR020922">
    <property type="entry name" value="dITP/XTP_pyrophosphatase"/>
</dbReference>
<keyword evidence="4 10" id="KW-0547">Nucleotide-binding</keyword>
<dbReference type="GO" id="GO:0000166">
    <property type="term" value="F:nucleotide binding"/>
    <property type="evidence" value="ECO:0007669"/>
    <property type="project" value="UniProtKB-KW"/>
</dbReference>
<comment type="catalytic activity">
    <reaction evidence="10">
        <text>ITP + H2O = IMP + diphosphate + H(+)</text>
        <dbReference type="Rhea" id="RHEA:29399"/>
        <dbReference type="ChEBI" id="CHEBI:15377"/>
        <dbReference type="ChEBI" id="CHEBI:15378"/>
        <dbReference type="ChEBI" id="CHEBI:33019"/>
        <dbReference type="ChEBI" id="CHEBI:58053"/>
        <dbReference type="ChEBI" id="CHEBI:61402"/>
        <dbReference type="EC" id="3.6.1.66"/>
    </reaction>
</comment>
<evidence type="ECO:0000256" key="8">
    <source>
        <dbReference type="ARBA" id="ARBA00051875"/>
    </source>
</evidence>
<dbReference type="NCBIfam" id="TIGR00042">
    <property type="entry name" value="RdgB/HAM1 family non-canonical purine NTP pyrophosphatase"/>
    <property type="match status" value="1"/>
</dbReference>
<proteinExistence type="inferred from homology"/>
<reference evidence="13" key="1">
    <citation type="submission" date="2018-05" db="EMBL/GenBank/DDBJ databases">
        <authorList>
            <person name="Liu B.-T."/>
        </authorList>
    </citation>
    <scope>NUCLEOTIDE SEQUENCE [LARGE SCALE GENOMIC DNA]</scope>
    <source>
        <strain evidence="13">WD6-1</strain>
    </source>
</reference>
<dbReference type="GO" id="GO:0009117">
    <property type="term" value="P:nucleotide metabolic process"/>
    <property type="evidence" value="ECO:0007669"/>
    <property type="project" value="UniProtKB-KW"/>
</dbReference>
<comment type="caution">
    <text evidence="12">The sequence shown here is derived from an EMBL/GenBank/DDBJ whole genome shotgun (WGS) entry which is preliminary data.</text>
</comment>